<reference evidence="2" key="1">
    <citation type="submission" date="2012-10" db="EMBL/GenBank/DDBJ databases">
        <authorList>
            <person name="Harkins D.M."/>
            <person name="Durkin A.S."/>
            <person name="Brinkac L.M."/>
            <person name="Selengut J.D."/>
            <person name="Sanka R."/>
            <person name="DePew J."/>
            <person name="Purushe J."/>
            <person name="Picardeau M."/>
            <person name="Werts C."/>
            <person name="Goarant C."/>
            <person name="Vinetz J.M."/>
            <person name="Sutton G.G."/>
            <person name="Nelson W.C."/>
            <person name="Fouts D.E."/>
        </authorList>
    </citation>
    <scope>NUCLEOTIDE SEQUENCE [LARGE SCALE GENOMIC DNA]</scope>
    <source>
        <strain evidence="2">200802841</strain>
    </source>
</reference>
<dbReference type="Proteomes" id="UP000006339">
    <property type="component" value="Unassembled WGS sequence"/>
</dbReference>
<sequence>MISKAVFHNTPLAKDYGIFDFSFEFSITSLIAFIPSLGLQWILEKLQLFLRRIDMI</sequence>
<keyword evidence="1" id="KW-0472">Membrane</keyword>
<comment type="caution">
    <text evidence="2">The sequence shown here is derived from an EMBL/GenBank/DDBJ whole genome shotgun (WGS) entry which is preliminary data.</text>
</comment>
<gene>
    <name evidence="2" type="ORF">LEP1GSC131_0397</name>
</gene>
<organism evidence="2 3">
    <name type="scientific">Leptospira kirschneri str. 200802841</name>
    <dbReference type="NCBI Taxonomy" id="1193047"/>
    <lineage>
        <taxon>Bacteria</taxon>
        <taxon>Pseudomonadati</taxon>
        <taxon>Spirochaetota</taxon>
        <taxon>Spirochaetia</taxon>
        <taxon>Leptospirales</taxon>
        <taxon>Leptospiraceae</taxon>
        <taxon>Leptospira</taxon>
    </lineage>
</organism>
<keyword evidence="1" id="KW-1133">Transmembrane helix</keyword>
<evidence type="ECO:0000256" key="1">
    <source>
        <dbReference type="SAM" id="Phobius"/>
    </source>
</evidence>
<accession>A0A828Y7W4</accession>
<keyword evidence="3" id="KW-1185">Reference proteome</keyword>
<evidence type="ECO:0000313" key="3">
    <source>
        <dbReference type="Proteomes" id="UP000006339"/>
    </source>
</evidence>
<dbReference type="AlphaFoldDB" id="A0A828Y7W4"/>
<proteinExistence type="predicted"/>
<keyword evidence="1" id="KW-0812">Transmembrane</keyword>
<name>A0A828Y7W4_9LEPT</name>
<feature type="transmembrane region" description="Helical" evidence="1">
    <location>
        <begin position="25"/>
        <end position="43"/>
    </location>
</feature>
<protein>
    <submittedName>
        <fullName evidence="2">Uncharacterized protein</fullName>
    </submittedName>
</protein>
<evidence type="ECO:0000313" key="2">
    <source>
        <dbReference type="EMBL" id="EKO51520.1"/>
    </source>
</evidence>
<dbReference type="EMBL" id="AKWH02000039">
    <property type="protein sequence ID" value="EKO51520.1"/>
    <property type="molecule type" value="Genomic_DNA"/>
</dbReference>